<dbReference type="InterPro" id="IPR017871">
    <property type="entry name" value="ABC_transporter-like_CS"/>
</dbReference>
<evidence type="ECO:0000313" key="7">
    <source>
        <dbReference type="Proteomes" id="UP000051931"/>
    </source>
</evidence>
<dbReference type="STRING" id="1122152.GCA_000425905_01122"/>
<reference evidence="6 7" key="1">
    <citation type="journal article" date="2015" name="Genome Announc.">
        <title>Expanding the biotechnology potential of lactobacilli through comparative genomics of 213 strains and associated genera.</title>
        <authorList>
            <person name="Sun Z."/>
            <person name="Harris H.M."/>
            <person name="McCann A."/>
            <person name="Guo C."/>
            <person name="Argimon S."/>
            <person name="Zhang W."/>
            <person name="Yang X."/>
            <person name="Jeffery I.B."/>
            <person name="Cooney J.C."/>
            <person name="Kagawa T.F."/>
            <person name="Liu W."/>
            <person name="Song Y."/>
            <person name="Salvetti E."/>
            <person name="Wrobel A."/>
            <person name="Rasinkangas P."/>
            <person name="Parkhill J."/>
            <person name="Rea M.C."/>
            <person name="O'Sullivan O."/>
            <person name="Ritari J."/>
            <person name="Douillard F.P."/>
            <person name="Paul Ross R."/>
            <person name="Yang R."/>
            <person name="Briner A.E."/>
            <person name="Felis G.E."/>
            <person name="de Vos W.M."/>
            <person name="Barrangou R."/>
            <person name="Klaenhammer T.R."/>
            <person name="Caufield P.W."/>
            <person name="Cui Y."/>
            <person name="Zhang H."/>
            <person name="O'Toole P.W."/>
        </authorList>
    </citation>
    <scope>NUCLEOTIDE SEQUENCE [LARGE SCALE GENOMIC DNA]</scope>
    <source>
        <strain evidence="6 7">DSM 15354</strain>
    </source>
</reference>
<keyword evidence="3" id="KW-0547">Nucleotide-binding</keyword>
<evidence type="ECO:0000256" key="1">
    <source>
        <dbReference type="ARBA" id="ARBA00005417"/>
    </source>
</evidence>
<dbReference type="SMART" id="SM00382">
    <property type="entry name" value="AAA"/>
    <property type="match status" value="1"/>
</dbReference>
<dbReference type="PANTHER" id="PTHR42734">
    <property type="entry name" value="METAL TRANSPORT SYSTEM ATP-BINDING PROTEIN TM_0124-RELATED"/>
    <property type="match status" value="1"/>
</dbReference>
<dbReference type="RefSeq" id="WP_027825087.1">
    <property type="nucleotide sequence ID" value="NZ_AUEI01000008.1"/>
</dbReference>
<evidence type="ECO:0000256" key="2">
    <source>
        <dbReference type="ARBA" id="ARBA00022448"/>
    </source>
</evidence>
<dbReference type="PATRIC" id="fig|1122152.4.peg.1224"/>
<evidence type="ECO:0000256" key="4">
    <source>
        <dbReference type="ARBA" id="ARBA00022840"/>
    </source>
</evidence>
<keyword evidence="7" id="KW-1185">Reference proteome</keyword>
<dbReference type="InterPro" id="IPR027417">
    <property type="entry name" value="P-loop_NTPase"/>
</dbReference>
<sequence length="233" mass="26008">MITANKLQIGYKTTTVVKDLNFKLEEGKFIALIGANGAGKSTLINTMIGIVKPLAGEINWQVETDKKNPFNAVGFSPQSQLIDWYTNVFDNVIQGPLLAGCKMSVAKKQAEFALELLDIVDLKDKPVDHISGGQQQRVQIAREIARKPKIYILDEPTTGLDVETGEKLFRYLQTEVKNGALVLTSSHDLTLLESYADQVLFINEHEQQFFGSLKDFLADSTSLRDKYLQERGN</sequence>
<dbReference type="Pfam" id="PF00005">
    <property type="entry name" value="ABC_tran"/>
    <property type="match status" value="1"/>
</dbReference>
<comment type="caution">
    <text evidence="6">The sequence shown here is derived from an EMBL/GenBank/DDBJ whole genome shotgun (WGS) entry which is preliminary data.</text>
</comment>
<evidence type="ECO:0000256" key="3">
    <source>
        <dbReference type="ARBA" id="ARBA00022741"/>
    </source>
</evidence>
<dbReference type="InterPro" id="IPR050153">
    <property type="entry name" value="Metal_Ion_Import_ABC"/>
</dbReference>
<dbReference type="PROSITE" id="PS00211">
    <property type="entry name" value="ABC_TRANSPORTER_1"/>
    <property type="match status" value="1"/>
</dbReference>
<dbReference type="GO" id="GO:0005524">
    <property type="term" value="F:ATP binding"/>
    <property type="evidence" value="ECO:0007669"/>
    <property type="project" value="UniProtKB-KW"/>
</dbReference>
<keyword evidence="2" id="KW-0813">Transport</keyword>
<dbReference type="Proteomes" id="UP000051931">
    <property type="component" value="Unassembled WGS sequence"/>
</dbReference>
<feature type="domain" description="ABC transporter" evidence="5">
    <location>
        <begin position="2"/>
        <end position="229"/>
    </location>
</feature>
<comment type="similarity">
    <text evidence="1">Belongs to the ABC transporter superfamily.</text>
</comment>
<accession>A0A0R1S1K8</accession>
<protein>
    <submittedName>
        <fullName evidence="6">Cobalt import ATP-binding protein CbiO</fullName>
    </submittedName>
</protein>
<name>A0A0R1S1K8_9LACO</name>
<dbReference type="Gene3D" id="3.40.50.300">
    <property type="entry name" value="P-loop containing nucleotide triphosphate hydrolases"/>
    <property type="match status" value="1"/>
</dbReference>
<dbReference type="InterPro" id="IPR003593">
    <property type="entry name" value="AAA+_ATPase"/>
</dbReference>
<evidence type="ECO:0000259" key="5">
    <source>
        <dbReference type="PROSITE" id="PS50893"/>
    </source>
</evidence>
<dbReference type="OrthoDB" id="9806726at2"/>
<dbReference type="PANTHER" id="PTHR42734:SF17">
    <property type="entry name" value="METAL TRANSPORT SYSTEM ATP-BINDING PROTEIN TM_0124-RELATED"/>
    <property type="match status" value="1"/>
</dbReference>
<dbReference type="eggNOG" id="COG1131">
    <property type="taxonomic scope" value="Bacteria"/>
</dbReference>
<dbReference type="InterPro" id="IPR003439">
    <property type="entry name" value="ABC_transporter-like_ATP-bd"/>
</dbReference>
<proteinExistence type="inferred from homology"/>
<dbReference type="SUPFAM" id="SSF52540">
    <property type="entry name" value="P-loop containing nucleoside triphosphate hydrolases"/>
    <property type="match status" value="1"/>
</dbReference>
<gene>
    <name evidence="6" type="ORF">FC23_GL001191</name>
</gene>
<evidence type="ECO:0000313" key="6">
    <source>
        <dbReference type="EMBL" id="KRL63007.1"/>
    </source>
</evidence>
<dbReference type="AlphaFoldDB" id="A0A0R1S1K8"/>
<dbReference type="PROSITE" id="PS50893">
    <property type="entry name" value="ABC_TRANSPORTER_2"/>
    <property type="match status" value="1"/>
</dbReference>
<keyword evidence="4 6" id="KW-0067">ATP-binding</keyword>
<dbReference type="GO" id="GO:0016887">
    <property type="term" value="F:ATP hydrolysis activity"/>
    <property type="evidence" value="ECO:0007669"/>
    <property type="project" value="InterPro"/>
</dbReference>
<organism evidence="6 7">
    <name type="scientific">Lactobacillus psittaci DSM 15354</name>
    <dbReference type="NCBI Taxonomy" id="1122152"/>
    <lineage>
        <taxon>Bacteria</taxon>
        <taxon>Bacillati</taxon>
        <taxon>Bacillota</taxon>
        <taxon>Bacilli</taxon>
        <taxon>Lactobacillales</taxon>
        <taxon>Lactobacillaceae</taxon>
        <taxon>Lactobacillus</taxon>
    </lineage>
</organism>
<dbReference type="EMBL" id="AZFB01000006">
    <property type="protein sequence ID" value="KRL63007.1"/>
    <property type="molecule type" value="Genomic_DNA"/>
</dbReference>